<evidence type="ECO:0000313" key="7">
    <source>
        <dbReference type="Ensembl" id="ENSDLAP00005006167.1"/>
    </source>
</evidence>
<dbReference type="GO" id="GO:0042981">
    <property type="term" value="P:regulation of apoptotic process"/>
    <property type="evidence" value="ECO:0007669"/>
    <property type="project" value="InterPro"/>
</dbReference>
<sequence>MADKELFRVRSKFVEKVSKDLIKQLLDDILADCIVNDGERDSIIEENVNRADRARDLLDTVKRKGDVASRKFIAHIQRRDLTLYSELGLAEQPAPPGEHISAAETQMDQEWSTTLIPTTEKFWMEKQSDKKVYPVSKTAFRNRVALLITNITFTNEKYNRKGAEKDQENMEKLLKALGYDVVKRTNLTAKEIDAAMIEFSKNPKLRETDSVLVVIMSHGKLGAVLGVNYAEDNPDEFPINNIYEHLGSEKCPALLNKPKIIIIQACRGNAGGAVLVSDSVKPAVLCDDVNQLELSAGEENIEDDTLHFVHKEKDFISLLSSTPDTVSYRQPDSGSFLIKYIVEVFYTCAHNDDVEELFRKVMQRFEDFNINPSLKQMPTKDRCTLTKRFYLCPGH</sequence>
<dbReference type="InterPro" id="IPR011600">
    <property type="entry name" value="Pept_C14_caspase"/>
</dbReference>
<evidence type="ECO:0000313" key="8">
    <source>
        <dbReference type="Proteomes" id="UP000694389"/>
    </source>
</evidence>
<dbReference type="SUPFAM" id="SSF52129">
    <property type="entry name" value="Caspase-like"/>
    <property type="match status" value="1"/>
</dbReference>
<evidence type="ECO:0000259" key="6">
    <source>
        <dbReference type="PROSITE" id="PS50209"/>
    </source>
</evidence>
<dbReference type="AlphaFoldDB" id="A0A8C4DM87"/>
<dbReference type="GO" id="GO:0072559">
    <property type="term" value="C:NLRP3 inflammasome complex"/>
    <property type="evidence" value="ECO:0007669"/>
    <property type="project" value="TreeGrafter"/>
</dbReference>
<name>A0A8C4DM87_DICLA</name>
<dbReference type="InterPro" id="IPR015917">
    <property type="entry name" value="Pept_C14A"/>
</dbReference>
<keyword evidence="8" id="KW-1185">Reference proteome</keyword>
<dbReference type="InterPro" id="IPR029030">
    <property type="entry name" value="Caspase-like_dom_sf"/>
</dbReference>
<evidence type="ECO:0000256" key="2">
    <source>
        <dbReference type="PIRSR" id="PIRSR038001-1"/>
    </source>
</evidence>
<dbReference type="PROSITE" id="PS50209">
    <property type="entry name" value="CARD"/>
    <property type="match status" value="1"/>
</dbReference>
<evidence type="ECO:0000259" key="5">
    <source>
        <dbReference type="PROSITE" id="PS50208"/>
    </source>
</evidence>
<dbReference type="SMART" id="SM00115">
    <property type="entry name" value="CASc"/>
    <property type="match status" value="1"/>
</dbReference>
<dbReference type="PANTHER" id="PTHR47901">
    <property type="entry name" value="CASPASE RECRUITMENT DOMAIN-CONTAINING PROTEIN 18"/>
    <property type="match status" value="1"/>
</dbReference>
<dbReference type="CDD" id="cd00032">
    <property type="entry name" value="CASc"/>
    <property type="match status" value="1"/>
</dbReference>
<feature type="domain" description="Caspase family p10" evidence="4">
    <location>
        <begin position="305"/>
        <end position="393"/>
    </location>
</feature>
<evidence type="ECO:0008006" key="9">
    <source>
        <dbReference type="Google" id="ProtNLM"/>
    </source>
</evidence>
<evidence type="ECO:0000259" key="4">
    <source>
        <dbReference type="PROSITE" id="PS50207"/>
    </source>
</evidence>
<dbReference type="Ensembl" id="ENSDLAT00005006615.2">
    <property type="protein sequence ID" value="ENSDLAP00005006167.1"/>
    <property type="gene ID" value="ENSDLAG00005003007.2"/>
</dbReference>
<dbReference type="GO" id="GO:0072557">
    <property type="term" value="C:IPAF inflammasome complex"/>
    <property type="evidence" value="ECO:0007669"/>
    <property type="project" value="TreeGrafter"/>
</dbReference>
<gene>
    <name evidence="7" type="primary">LOC127363023</name>
</gene>
<dbReference type="PANTHER" id="PTHR47901:SF3">
    <property type="entry name" value="CASPASE-1"/>
    <property type="match status" value="1"/>
</dbReference>
<dbReference type="InterPro" id="IPR002138">
    <property type="entry name" value="Pept_C14_p10"/>
</dbReference>
<dbReference type="GeneTree" id="ENSGT00940000162428"/>
<evidence type="ECO:0000256" key="3">
    <source>
        <dbReference type="RuleBase" id="RU003971"/>
    </source>
</evidence>
<proteinExistence type="inferred from homology"/>
<protein>
    <recommendedName>
        <fullName evidence="9">Caspase-1</fullName>
    </recommendedName>
</protein>
<dbReference type="Pfam" id="PF00619">
    <property type="entry name" value="CARD"/>
    <property type="match status" value="1"/>
</dbReference>
<dbReference type="Gene3D" id="3.40.50.1460">
    <property type="match status" value="1"/>
</dbReference>
<dbReference type="InterPro" id="IPR033139">
    <property type="entry name" value="Caspase_cys_AS"/>
</dbReference>
<feature type="domain" description="CARD" evidence="6">
    <location>
        <begin position="1"/>
        <end position="91"/>
    </location>
</feature>
<dbReference type="SUPFAM" id="SSF47986">
    <property type="entry name" value="DEATH domain"/>
    <property type="match status" value="1"/>
</dbReference>
<organism evidence="7 8">
    <name type="scientific">Dicentrarchus labrax</name>
    <name type="common">European seabass</name>
    <name type="synonym">Morone labrax</name>
    <dbReference type="NCBI Taxonomy" id="13489"/>
    <lineage>
        <taxon>Eukaryota</taxon>
        <taxon>Metazoa</taxon>
        <taxon>Chordata</taxon>
        <taxon>Craniata</taxon>
        <taxon>Vertebrata</taxon>
        <taxon>Euteleostomi</taxon>
        <taxon>Actinopterygii</taxon>
        <taxon>Neopterygii</taxon>
        <taxon>Teleostei</taxon>
        <taxon>Neoteleostei</taxon>
        <taxon>Acanthomorphata</taxon>
        <taxon>Eupercaria</taxon>
        <taxon>Moronidae</taxon>
        <taxon>Dicentrarchus</taxon>
    </lineage>
</organism>
<dbReference type="GO" id="GO:0004197">
    <property type="term" value="F:cysteine-type endopeptidase activity"/>
    <property type="evidence" value="ECO:0007669"/>
    <property type="project" value="InterPro"/>
</dbReference>
<feature type="active site" evidence="2">
    <location>
        <position position="266"/>
    </location>
</feature>
<dbReference type="PROSITE" id="PS01122">
    <property type="entry name" value="CASPASE_CYS"/>
    <property type="match status" value="1"/>
</dbReference>
<dbReference type="GO" id="GO:0050727">
    <property type="term" value="P:regulation of inflammatory response"/>
    <property type="evidence" value="ECO:0007669"/>
    <property type="project" value="TreeGrafter"/>
</dbReference>
<feature type="domain" description="Caspase family p20" evidence="5">
    <location>
        <begin position="141"/>
        <end position="270"/>
    </location>
</feature>
<dbReference type="GO" id="GO:0006508">
    <property type="term" value="P:proteolysis"/>
    <property type="evidence" value="ECO:0007669"/>
    <property type="project" value="InterPro"/>
</dbReference>
<feature type="active site" evidence="2">
    <location>
        <position position="218"/>
    </location>
</feature>
<comment type="similarity">
    <text evidence="1 3">Belongs to the peptidase C14A family.</text>
</comment>
<dbReference type="InterPro" id="IPR011029">
    <property type="entry name" value="DEATH-like_dom_sf"/>
</dbReference>
<dbReference type="SMART" id="SM00114">
    <property type="entry name" value="CARD"/>
    <property type="match status" value="1"/>
</dbReference>
<dbReference type="Gene3D" id="1.10.533.10">
    <property type="entry name" value="Death Domain, Fas"/>
    <property type="match status" value="1"/>
</dbReference>
<dbReference type="InterPro" id="IPR002398">
    <property type="entry name" value="Pept_C14"/>
</dbReference>
<reference evidence="7" key="1">
    <citation type="submission" date="2025-08" db="UniProtKB">
        <authorList>
            <consortium name="Ensembl"/>
        </authorList>
    </citation>
    <scope>IDENTIFICATION</scope>
</reference>
<dbReference type="GO" id="GO:0097169">
    <property type="term" value="C:AIM2 inflammasome complex"/>
    <property type="evidence" value="ECO:0007669"/>
    <property type="project" value="TreeGrafter"/>
</dbReference>
<accession>A0A8C4DM87</accession>
<dbReference type="PROSITE" id="PS50207">
    <property type="entry name" value="CASPASE_P10"/>
    <property type="match status" value="1"/>
</dbReference>
<dbReference type="PROSITE" id="PS50208">
    <property type="entry name" value="CASPASE_P20"/>
    <property type="match status" value="1"/>
</dbReference>
<dbReference type="Pfam" id="PF00656">
    <property type="entry name" value="Peptidase_C14"/>
    <property type="match status" value="1"/>
</dbReference>
<dbReference type="PRINTS" id="PR00376">
    <property type="entry name" value="IL1BCENZYME"/>
</dbReference>
<dbReference type="InterPro" id="IPR001309">
    <property type="entry name" value="Pept_C14_p20"/>
</dbReference>
<reference evidence="7" key="2">
    <citation type="submission" date="2025-09" db="UniProtKB">
        <authorList>
            <consortium name="Ensembl"/>
        </authorList>
    </citation>
    <scope>IDENTIFICATION</scope>
</reference>
<dbReference type="Proteomes" id="UP000694389">
    <property type="component" value="Unassembled WGS sequence"/>
</dbReference>
<dbReference type="InterPro" id="IPR001315">
    <property type="entry name" value="CARD"/>
</dbReference>
<evidence type="ECO:0000256" key="1">
    <source>
        <dbReference type="ARBA" id="ARBA00010134"/>
    </source>
</evidence>
<dbReference type="PIRSF" id="PIRSF038001">
    <property type="entry name" value="Caspase_ICE"/>
    <property type="match status" value="1"/>
</dbReference>